<sequence>MPSNMLAGRFDLTTGKFGMETVAIPEPGPDEVRIKVSAAGICLSDIHIIDGTLRLEPREGLTKVTLGHEVSGVIEKLGSAVPPMWQLGMRVLLQAGQSCGRCPTCVGRTGPCVKPLTRGVDYDGGWAEYALARFDTLVAIPEDLPSEQAAILPDAVSTPYAAIVETAQLKPAEAVGIWGVGGLGAHAVQLCRAFGAAPIVAIDPLPDARERALKLGADAALDPRQPDFREQIKTLTGRRGLDVALDLAGVQQVREQARSVLAPMGRLVLVGLAGAPLSLGLDVPFCYAMQQVRGHYGSYPRHLHQLVTLSRFRRIDFSGSISDVLPLRDAPRGVERLMKKEGSPIRLVLRPGV</sequence>
<comment type="similarity">
    <text evidence="2 6">Belongs to the zinc-containing alcohol dehydrogenase family.</text>
</comment>
<dbReference type="InterPro" id="IPR013149">
    <property type="entry name" value="ADH-like_C"/>
</dbReference>
<keyword evidence="3 6" id="KW-0479">Metal-binding</keyword>
<dbReference type="SMART" id="SM00829">
    <property type="entry name" value="PKS_ER"/>
    <property type="match status" value="1"/>
</dbReference>
<dbReference type="PROSITE" id="PS00059">
    <property type="entry name" value="ADH_ZINC"/>
    <property type="match status" value="1"/>
</dbReference>
<proteinExistence type="inferred from homology"/>
<dbReference type="EMBL" id="CP043494">
    <property type="protein sequence ID" value="WNG49572.1"/>
    <property type="molecule type" value="Genomic_DNA"/>
</dbReference>
<name>A0ABY9X2E3_9BACT</name>
<dbReference type="CDD" id="cd08254">
    <property type="entry name" value="hydroxyacyl_CoA_DH"/>
    <property type="match status" value="1"/>
</dbReference>
<dbReference type="InterPro" id="IPR013154">
    <property type="entry name" value="ADH-like_N"/>
</dbReference>
<evidence type="ECO:0000256" key="2">
    <source>
        <dbReference type="ARBA" id="ARBA00008072"/>
    </source>
</evidence>
<dbReference type="RefSeq" id="WP_395807622.1">
    <property type="nucleotide sequence ID" value="NZ_CP043494.1"/>
</dbReference>
<evidence type="ECO:0000256" key="1">
    <source>
        <dbReference type="ARBA" id="ARBA00001947"/>
    </source>
</evidence>
<keyword evidence="4 6" id="KW-0862">Zinc</keyword>
<dbReference type="InterPro" id="IPR020843">
    <property type="entry name" value="ER"/>
</dbReference>
<organism evidence="8 9">
    <name type="scientific">Archangium minus</name>
    <dbReference type="NCBI Taxonomy" id="83450"/>
    <lineage>
        <taxon>Bacteria</taxon>
        <taxon>Pseudomonadati</taxon>
        <taxon>Myxococcota</taxon>
        <taxon>Myxococcia</taxon>
        <taxon>Myxococcales</taxon>
        <taxon>Cystobacterineae</taxon>
        <taxon>Archangiaceae</taxon>
        <taxon>Archangium</taxon>
    </lineage>
</organism>
<dbReference type="Pfam" id="PF08240">
    <property type="entry name" value="ADH_N"/>
    <property type="match status" value="1"/>
</dbReference>
<reference evidence="8 9" key="1">
    <citation type="submission" date="2019-08" db="EMBL/GenBank/DDBJ databases">
        <title>Archangium and Cystobacter genomes.</title>
        <authorList>
            <person name="Chen I.-C.K."/>
            <person name="Wielgoss S."/>
        </authorList>
    </citation>
    <scope>NUCLEOTIDE SEQUENCE [LARGE SCALE GENOMIC DNA]</scope>
    <source>
        <strain evidence="8 9">Cbm 6</strain>
    </source>
</reference>
<evidence type="ECO:0000313" key="9">
    <source>
        <dbReference type="Proteomes" id="UP001611383"/>
    </source>
</evidence>
<protein>
    <submittedName>
        <fullName evidence="8">Alcohol dehydrogenase catalytic domain-containing protein</fullName>
    </submittedName>
</protein>
<gene>
    <name evidence="8" type="ORF">F0U60_39710</name>
</gene>
<keyword evidence="5" id="KW-0560">Oxidoreductase</keyword>
<evidence type="ECO:0000256" key="4">
    <source>
        <dbReference type="ARBA" id="ARBA00022833"/>
    </source>
</evidence>
<dbReference type="Proteomes" id="UP001611383">
    <property type="component" value="Chromosome"/>
</dbReference>
<dbReference type="PANTHER" id="PTHR43350:SF17">
    <property type="entry name" value="NAD-DEPENDENT ALCOHOL DEHYDROGENASE"/>
    <property type="match status" value="1"/>
</dbReference>
<evidence type="ECO:0000313" key="8">
    <source>
        <dbReference type="EMBL" id="WNG49572.1"/>
    </source>
</evidence>
<dbReference type="InterPro" id="IPR011032">
    <property type="entry name" value="GroES-like_sf"/>
</dbReference>
<dbReference type="Pfam" id="PF00107">
    <property type="entry name" value="ADH_zinc_N"/>
    <property type="match status" value="1"/>
</dbReference>
<dbReference type="SUPFAM" id="SSF51735">
    <property type="entry name" value="NAD(P)-binding Rossmann-fold domains"/>
    <property type="match status" value="1"/>
</dbReference>
<evidence type="ECO:0000256" key="5">
    <source>
        <dbReference type="ARBA" id="ARBA00023002"/>
    </source>
</evidence>
<evidence type="ECO:0000256" key="6">
    <source>
        <dbReference type="RuleBase" id="RU361277"/>
    </source>
</evidence>
<accession>A0ABY9X2E3</accession>
<dbReference type="Gene3D" id="3.90.180.10">
    <property type="entry name" value="Medium-chain alcohol dehydrogenases, catalytic domain"/>
    <property type="match status" value="1"/>
</dbReference>
<keyword evidence="9" id="KW-1185">Reference proteome</keyword>
<dbReference type="PANTHER" id="PTHR43350">
    <property type="entry name" value="NAD-DEPENDENT ALCOHOL DEHYDROGENASE"/>
    <property type="match status" value="1"/>
</dbReference>
<comment type="cofactor">
    <cofactor evidence="1 6">
        <name>Zn(2+)</name>
        <dbReference type="ChEBI" id="CHEBI:29105"/>
    </cofactor>
</comment>
<dbReference type="InterPro" id="IPR036291">
    <property type="entry name" value="NAD(P)-bd_dom_sf"/>
</dbReference>
<dbReference type="Gene3D" id="3.40.50.720">
    <property type="entry name" value="NAD(P)-binding Rossmann-like Domain"/>
    <property type="match status" value="1"/>
</dbReference>
<dbReference type="SUPFAM" id="SSF50129">
    <property type="entry name" value="GroES-like"/>
    <property type="match status" value="1"/>
</dbReference>
<evidence type="ECO:0000259" key="7">
    <source>
        <dbReference type="SMART" id="SM00829"/>
    </source>
</evidence>
<feature type="domain" description="Enoyl reductase (ER)" evidence="7">
    <location>
        <begin position="18"/>
        <end position="349"/>
    </location>
</feature>
<dbReference type="InterPro" id="IPR002328">
    <property type="entry name" value="ADH_Zn_CS"/>
</dbReference>
<evidence type="ECO:0000256" key="3">
    <source>
        <dbReference type="ARBA" id="ARBA00022723"/>
    </source>
</evidence>